<accession>A0A2K4ZDL3</accession>
<dbReference type="AlphaFoldDB" id="A0A2K4ZDL3"/>
<sequence>MNKYITNHYREGQKRPKLCTEQFVLWEPDEKWNYAHHAQIIWFKGLYYVMFSSGRCNEDDTGQRVMYTVSEDYESWSQPEVLVDSMPGTYADAVLIPGCWHTDGNTLVAYYLSFEYTEDWLADGNRKPGSKGRMNWRKYQITSADGRHWSEPAESGNAGGNHTPYRLQSGRLLCPGGTEHGITDDPAGIDGWRTVRCCEEGYPGNQNAEDGEGTTAAGIVNDHTVYLCEASCIQQEDGTIRMLMRSGTPYLWASTSTDDGETWTLPEPTRFTDNRTKFAFGRLPGGKYYYVGTPDPFPPRTRHVLALSLSGNGTDYNQHFILDDRQYKGRYTGLDKNGIYGYPSVLVREGYMHIVFSICKETIVAMRFPCETL</sequence>
<feature type="domain" description="Sialidase" evidence="1">
    <location>
        <begin position="48"/>
        <end position="354"/>
    </location>
</feature>
<dbReference type="InterPro" id="IPR011040">
    <property type="entry name" value="Sialidase"/>
</dbReference>
<keyword evidence="3" id="KW-1185">Reference proteome</keyword>
<dbReference type="SUPFAM" id="SSF50939">
    <property type="entry name" value="Sialidases"/>
    <property type="match status" value="1"/>
</dbReference>
<reference evidence="2 3" key="1">
    <citation type="submission" date="2018-01" db="EMBL/GenBank/DDBJ databases">
        <authorList>
            <person name="Gaut B.S."/>
            <person name="Morton B.R."/>
            <person name="Clegg M.T."/>
            <person name="Duvall M.R."/>
        </authorList>
    </citation>
    <scope>NUCLEOTIDE SEQUENCE [LARGE SCALE GENOMIC DNA]</scope>
    <source>
        <strain evidence="2">GP69</strain>
    </source>
</reference>
<name>A0A2K4ZDL3_9FIRM</name>
<dbReference type="Gene3D" id="2.120.10.10">
    <property type="match status" value="1"/>
</dbReference>
<proteinExistence type="predicted"/>
<evidence type="ECO:0000313" key="3">
    <source>
        <dbReference type="Proteomes" id="UP000236311"/>
    </source>
</evidence>
<dbReference type="Pfam" id="PF13088">
    <property type="entry name" value="BNR_2"/>
    <property type="match status" value="1"/>
</dbReference>
<evidence type="ECO:0000259" key="1">
    <source>
        <dbReference type="Pfam" id="PF13088"/>
    </source>
</evidence>
<dbReference type="PANTHER" id="PTHR43752">
    <property type="entry name" value="BNR/ASP-BOX REPEAT FAMILY PROTEIN"/>
    <property type="match status" value="1"/>
</dbReference>
<dbReference type="Gene3D" id="2.115.10.20">
    <property type="entry name" value="Glycosyl hydrolase domain, family 43"/>
    <property type="match status" value="1"/>
</dbReference>
<dbReference type="RefSeq" id="WP_103238634.1">
    <property type="nucleotide sequence ID" value="NZ_JANJZD010000005.1"/>
</dbReference>
<dbReference type="CDD" id="cd15482">
    <property type="entry name" value="Sialidase_non-viral"/>
    <property type="match status" value="1"/>
</dbReference>
<dbReference type="PANTHER" id="PTHR43752:SF2">
    <property type="entry name" value="BNR_ASP-BOX REPEAT FAMILY PROTEIN"/>
    <property type="match status" value="1"/>
</dbReference>
<dbReference type="InterPro" id="IPR023296">
    <property type="entry name" value="Glyco_hydro_beta-prop_sf"/>
</dbReference>
<organism evidence="2 3">
    <name type="scientific">Acetatifactor muris</name>
    <dbReference type="NCBI Taxonomy" id="879566"/>
    <lineage>
        <taxon>Bacteria</taxon>
        <taxon>Bacillati</taxon>
        <taxon>Bacillota</taxon>
        <taxon>Clostridia</taxon>
        <taxon>Lachnospirales</taxon>
        <taxon>Lachnospiraceae</taxon>
        <taxon>Acetatifactor</taxon>
    </lineage>
</organism>
<dbReference type="InterPro" id="IPR036278">
    <property type="entry name" value="Sialidase_sf"/>
</dbReference>
<protein>
    <recommendedName>
        <fullName evidence="1">Sialidase domain-containing protein</fullName>
    </recommendedName>
</protein>
<dbReference type="EMBL" id="OFSM01000005">
    <property type="protein sequence ID" value="SOY28554.1"/>
    <property type="molecule type" value="Genomic_DNA"/>
</dbReference>
<dbReference type="Proteomes" id="UP000236311">
    <property type="component" value="Unassembled WGS sequence"/>
</dbReference>
<evidence type="ECO:0000313" key="2">
    <source>
        <dbReference type="EMBL" id="SOY28554.1"/>
    </source>
</evidence>
<gene>
    <name evidence="2" type="ORF">AMURIS_01264</name>
</gene>
<dbReference type="OrthoDB" id="41724at2"/>